<dbReference type="EMBL" id="FTOR01000003">
    <property type="protein sequence ID" value="SIT04786.1"/>
    <property type="molecule type" value="Genomic_DNA"/>
</dbReference>
<dbReference type="PANTHER" id="PTHR31956:SF1">
    <property type="entry name" value="NON-SPECIFIC PHOSPHOLIPASE C1"/>
    <property type="match status" value="1"/>
</dbReference>
<dbReference type="OrthoDB" id="980947at2"/>
<organism evidence="5 6">
    <name type="scientific">Filimonas lacunae</name>
    <dbReference type="NCBI Taxonomy" id="477680"/>
    <lineage>
        <taxon>Bacteria</taxon>
        <taxon>Pseudomonadati</taxon>
        <taxon>Bacteroidota</taxon>
        <taxon>Chitinophagia</taxon>
        <taxon>Chitinophagales</taxon>
        <taxon>Chitinophagaceae</taxon>
        <taxon>Filimonas</taxon>
    </lineage>
</organism>
<dbReference type="InterPro" id="IPR007312">
    <property type="entry name" value="Phosphoesterase"/>
</dbReference>
<dbReference type="Proteomes" id="UP000186917">
    <property type="component" value="Unassembled WGS sequence"/>
</dbReference>
<comment type="similarity">
    <text evidence="1">Belongs to the bacterial phospholipase C family.</text>
</comment>
<reference evidence="6" key="1">
    <citation type="submission" date="2017-01" db="EMBL/GenBank/DDBJ databases">
        <authorList>
            <person name="Varghese N."/>
            <person name="Submissions S."/>
        </authorList>
    </citation>
    <scope>NUCLEOTIDE SEQUENCE [LARGE SCALE GENOMIC DNA]</scope>
    <source>
        <strain evidence="6">DSM 21054</strain>
    </source>
</reference>
<dbReference type="Pfam" id="PF05506">
    <property type="entry name" value="PLipase_C_C"/>
    <property type="match status" value="2"/>
</dbReference>
<dbReference type="InterPro" id="IPR017767">
    <property type="entry name" value="PC-PLC"/>
</dbReference>
<evidence type="ECO:0000259" key="4">
    <source>
        <dbReference type="Pfam" id="PF05506"/>
    </source>
</evidence>
<gene>
    <name evidence="5" type="ORF">SAMN05421788_103137</name>
</gene>
<dbReference type="NCBIfam" id="TIGR03396">
    <property type="entry name" value="PC_PLC"/>
    <property type="match status" value="1"/>
</dbReference>
<sequence>MDNRREFLKKAALLSGSAALAGLLPASIQKALAIEPDKGSTWLDAEHVVILMQENRSFDHCFGALQGVRGFNDPRAIQLPNDQPVWMQSNKKGDTYAPFRLNIHDTKATWMHSLPHSWDNQVNARNNGKYDGWLEAKRSGTRQYKEMPLTLGYHTREDLPFYYALADAFTVCDQHFCSSLTGTTPNRLYLWSGTIREKLKESSKACVLNQDADFGTLQWHTFPELLQKHDVSWKVYQNELSVDTGFKGEEEDWLANYTDNPLEFFAQYHVHMHPPHLKTLHKERSAQLSAQWEALSPLAKDLHRKAFTTNAADPNYRQLTGLTYDDAGEKRGLNIPKGDILHQFRQDVGSNTLPTVSWLVAPQKFSDHPSAPWYGAWYVSEVMDILTQNPEVWKKTIFIVTYDENDGYFDHVPPFVPPHPHKEGTGKVSGGIDVAADYVTKEQAAEVRKEEEGVGTESPIGLGYRVPLIIASPWSRGGWVNSQVCDHTSSLQMLEQFLSHKTGKKIRENNISEWRRTVCGNLSSVFRAYNGEPIATPQPVAKEAFLESIHQAQFKPLPGFEKNPATFVSPQEKGIRPACALPYELYADGGLAGDKKEVKLRLAAGDKLFGKQAAGSPFTVYAPGNYLAAAQTGVTPVFEKVRVWSYAAGAGDEVEDTWPLSAFEKEQYHLRVYAPNGFYREFKGNATDPAIQVECRYKAPGAQLELHIHNHGKEAQSFRLLHHAYQTNNKVLILQPHEHTTLLIKSDQSHGWYDFSVYVDGFAAFEKRYAGRIETGAASFTDPLMGGVI</sequence>
<dbReference type="KEGG" id="fln:FLA_3819"/>
<dbReference type="InterPro" id="IPR008475">
    <property type="entry name" value="PLipase_C_C"/>
</dbReference>
<dbReference type="AlphaFoldDB" id="A0A173MK60"/>
<dbReference type="RefSeq" id="WP_076378810.1">
    <property type="nucleotide sequence ID" value="NZ_AP017422.1"/>
</dbReference>
<evidence type="ECO:0000256" key="3">
    <source>
        <dbReference type="ARBA" id="ARBA00022801"/>
    </source>
</evidence>
<dbReference type="GO" id="GO:0016042">
    <property type="term" value="P:lipid catabolic process"/>
    <property type="evidence" value="ECO:0007669"/>
    <property type="project" value="InterPro"/>
</dbReference>
<dbReference type="InterPro" id="IPR006311">
    <property type="entry name" value="TAT_signal"/>
</dbReference>
<accession>A0A173MK60</accession>
<keyword evidence="3" id="KW-0378">Hydrolase</keyword>
<evidence type="ECO:0000256" key="1">
    <source>
        <dbReference type="ARBA" id="ARBA00009717"/>
    </source>
</evidence>
<dbReference type="PROSITE" id="PS51318">
    <property type="entry name" value="TAT"/>
    <property type="match status" value="1"/>
</dbReference>
<dbReference type="EC" id="3.1.4.3" evidence="2"/>
<dbReference type="Gene3D" id="3.40.720.10">
    <property type="entry name" value="Alkaline Phosphatase, subunit A"/>
    <property type="match status" value="2"/>
</dbReference>
<feature type="domain" description="Bacterial phospholipase C C-terminal" evidence="4">
    <location>
        <begin position="693"/>
        <end position="772"/>
    </location>
</feature>
<feature type="domain" description="Bacterial phospholipase C C-terminal" evidence="4">
    <location>
        <begin position="577"/>
        <end position="685"/>
    </location>
</feature>
<evidence type="ECO:0000313" key="5">
    <source>
        <dbReference type="EMBL" id="SIT04786.1"/>
    </source>
</evidence>
<keyword evidence="6" id="KW-1185">Reference proteome</keyword>
<dbReference type="Pfam" id="PF04185">
    <property type="entry name" value="Phosphoesterase"/>
    <property type="match status" value="1"/>
</dbReference>
<dbReference type="PANTHER" id="PTHR31956">
    <property type="entry name" value="NON-SPECIFIC PHOSPHOLIPASE C4-RELATED"/>
    <property type="match status" value="1"/>
</dbReference>
<evidence type="ECO:0000256" key="2">
    <source>
        <dbReference type="ARBA" id="ARBA00012018"/>
    </source>
</evidence>
<evidence type="ECO:0000313" key="6">
    <source>
        <dbReference type="Proteomes" id="UP000186917"/>
    </source>
</evidence>
<dbReference type="GO" id="GO:0034480">
    <property type="term" value="F:phosphatidylcholine phospholipase C activity"/>
    <property type="evidence" value="ECO:0007669"/>
    <property type="project" value="UniProtKB-EC"/>
</dbReference>
<name>A0A173MK60_9BACT</name>
<protein>
    <recommendedName>
        <fullName evidence="2">phospholipase C</fullName>
        <ecNumber evidence="2">3.1.4.3</ecNumber>
    </recommendedName>
</protein>
<dbReference type="STRING" id="477680.SAMN05421788_103137"/>
<dbReference type="InterPro" id="IPR017850">
    <property type="entry name" value="Alkaline_phosphatase_core_sf"/>
</dbReference>
<proteinExistence type="inferred from homology"/>